<organism evidence="1 2">
    <name type="scientific">Vespula squamosa</name>
    <name type="common">Southern yellow jacket</name>
    <name type="synonym">Wasp</name>
    <dbReference type="NCBI Taxonomy" id="30214"/>
    <lineage>
        <taxon>Eukaryota</taxon>
        <taxon>Metazoa</taxon>
        <taxon>Ecdysozoa</taxon>
        <taxon>Arthropoda</taxon>
        <taxon>Hexapoda</taxon>
        <taxon>Insecta</taxon>
        <taxon>Pterygota</taxon>
        <taxon>Neoptera</taxon>
        <taxon>Endopterygota</taxon>
        <taxon>Hymenoptera</taxon>
        <taxon>Apocrita</taxon>
        <taxon>Aculeata</taxon>
        <taxon>Vespoidea</taxon>
        <taxon>Vespidae</taxon>
        <taxon>Vespinae</taxon>
        <taxon>Vespula</taxon>
    </lineage>
</organism>
<dbReference type="EMBL" id="JAUDFV010000064">
    <property type="protein sequence ID" value="KAL2735527.1"/>
    <property type="molecule type" value="Genomic_DNA"/>
</dbReference>
<evidence type="ECO:0000313" key="1">
    <source>
        <dbReference type="EMBL" id="KAL2735527.1"/>
    </source>
</evidence>
<gene>
    <name evidence="1" type="ORF">V1478_003167</name>
</gene>
<evidence type="ECO:0000313" key="2">
    <source>
        <dbReference type="Proteomes" id="UP001607302"/>
    </source>
</evidence>
<proteinExistence type="predicted"/>
<dbReference type="Proteomes" id="UP001607302">
    <property type="component" value="Unassembled WGS sequence"/>
</dbReference>
<dbReference type="AlphaFoldDB" id="A0ABD2BRY2"/>
<reference evidence="1 2" key="1">
    <citation type="journal article" date="2024" name="Ann. Entomol. Soc. Am.">
        <title>Genomic analyses of the southern and eastern yellowjacket wasps (Hymenoptera: Vespidae) reveal evolutionary signatures of social life.</title>
        <authorList>
            <person name="Catto M.A."/>
            <person name="Caine P.B."/>
            <person name="Orr S.E."/>
            <person name="Hunt B.G."/>
            <person name="Goodisman M.A.D."/>
        </authorList>
    </citation>
    <scope>NUCLEOTIDE SEQUENCE [LARGE SCALE GENOMIC DNA]</scope>
    <source>
        <strain evidence="1">233</strain>
        <tissue evidence="1">Head and thorax</tissue>
    </source>
</reference>
<keyword evidence="2" id="KW-1185">Reference proteome</keyword>
<name>A0ABD2BRY2_VESSQ</name>
<sequence length="102" mass="11969">MVEREVQWKRAWKRAMVKVRRRGATKGDSVVLLCDGGDPWNVCNLFQVPEAVSVEGKPRASETTDRVDRLEGRRSKKALELPKSFRRQRFIRLTYTIRPQRN</sequence>
<comment type="caution">
    <text evidence="1">The sequence shown here is derived from an EMBL/GenBank/DDBJ whole genome shotgun (WGS) entry which is preliminary data.</text>
</comment>
<accession>A0ABD2BRY2</accession>
<protein>
    <submittedName>
        <fullName evidence="1">Uncharacterized protein</fullName>
    </submittedName>
</protein>